<dbReference type="Proteomes" id="UP000216063">
    <property type="component" value="Unassembled WGS sequence"/>
</dbReference>
<reference evidence="6 7" key="1">
    <citation type="submission" date="2017-07" db="EMBL/GenBank/DDBJ databases">
        <title>The new phylogeny of genus Mycobacterium.</title>
        <authorList>
            <person name="Tortoli E."/>
            <person name="Trovato A."/>
            <person name="Cirillo D.M."/>
        </authorList>
    </citation>
    <scope>NUCLEOTIDE SEQUENCE [LARGE SCALE GENOMIC DNA]</scope>
    <source>
        <strain evidence="6 7">ATCC 33027</strain>
    </source>
</reference>
<dbReference type="SUPFAM" id="SSF46689">
    <property type="entry name" value="Homeodomain-like"/>
    <property type="match status" value="1"/>
</dbReference>
<dbReference type="Pfam" id="PF00440">
    <property type="entry name" value="TetR_N"/>
    <property type="match status" value="1"/>
</dbReference>
<dbReference type="GO" id="GO:0003700">
    <property type="term" value="F:DNA-binding transcription factor activity"/>
    <property type="evidence" value="ECO:0007669"/>
    <property type="project" value="TreeGrafter"/>
</dbReference>
<dbReference type="GO" id="GO:0000976">
    <property type="term" value="F:transcription cis-regulatory region binding"/>
    <property type="evidence" value="ECO:0007669"/>
    <property type="project" value="TreeGrafter"/>
</dbReference>
<evidence type="ECO:0000256" key="4">
    <source>
        <dbReference type="PROSITE-ProRule" id="PRU00335"/>
    </source>
</evidence>
<dbReference type="Gene3D" id="1.10.357.10">
    <property type="entry name" value="Tetracycline Repressor, domain 2"/>
    <property type="match status" value="1"/>
</dbReference>
<evidence type="ECO:0000313" key="6">
    <source>
        <dbReference type="EMBL" id="OYN75632.1"/>
    </source>
</evidence>
<sequence length="185" mass="20187">MRRRPGGRSARVVAAVHEAVDALLIECGPGGFTVSDVARRAGVNPTSIYRRWGSLEAVILDVEAARLSETSPLPDTGTLRGDLLAYARSAAADIPRPGRLAFLQALISAGELTAEQRQSFLIQRAMQFQDMLDRGRERGEPTLAYTAIVDCILAPIYLRHLLGVGVAETDLELFVERSFTTKQTH</sequence>
<evidence type="ECO:0000256" key="2">
    <source>
        <dbReference type="ARBA" id="ARBA00023125"/>
    </source>
</evidence>
<proteinExistence type="predicted"/>
<protein>
    <recommendedName>
        <fullName evidence="5">HTH tetR-type domain-containing protein</fullName>
    </recommendedName>
</protein>
<comment type="caution">
    <text evidence="6">The sequence shown here is derived from an EMBL/GenBank/DDBJ whole genome shotgun (WGS) entry which is preliminary data.</text>
</comment>
<dbReference type="InterPro" id="IPR009057">
    <property type="entry name" value="Homeodomain-like_sf"/>
</dbReference>
<dbReference type="InterPro" id="IPR001647">
    <property type="entry name" value="HTH_TetR"/>
</dbReference>
<dbReference type="PANTHER" id="PTHR30055">
    <property type="entry name" value="HTH-TYPE TRANSCRIPTIONAL REGULATOR RUTR"/>
    <property type="match status" value="1"/>
</dbReference>
<organism evidence="6 7">
    <name type="scientific">Mycolicibacterium sphagni</name>
    <dbReference type="NCBI Taxonomy" id="1786"/>
    <lineage>
        <taxon>Bacteria</taxon>
        <taxon>Bacillati</taxon>
        <taxon>Actinomycetota</taxon>
        <taxon>Actinomycetes</taxon>
        <taxon>Mycobacteriales</taxon>
        <taxon>Mycobacteriaceae</taxon>
        <taxon>Mycolicibacterium</taxon>
    </lineage>
</organism>
<gene>
    <name evidence="6" type="ORF">CG716_24810</name>
</gene>
<feature type="domain" description="HTH tetR-type" evidence="5">
    <location>
        <begin position="10"/>
        <end position="70"/>
    </location>
</feature>
<dbReference type="InterPro" id="IPR036271">
    <property type="entry name" value="Tet_transcr_reg_TetR-rel_C_sf"/>
</dbReference>
<dbReference type="OrthoDB" id="9796019at2"/>
<dbReference type="Gene3D" id="1.10.10.60">
    <property type="entry name" value="Homeodomain-like"/>
    <property type="match status" value="1"/>
</dbReference>
<dbReference type="Pfam" id="PF16859">
    <property type="entry name" value="TetR_C_11"/>
    <property type="match status" value="1"/>
</dbReference>
<dbReference type="AlphaFoldDB" id="A0A255DFC1"/>
<evidence type="ECO:0000313" key="7">
    <source>
        <dbReference type="Proteomes" id="UP000216063"/>
    </source>
</evidence>
<keyword evidence="3" id="KW-0804">Transcription</keyword>
<dbReference type="SUPFAM" id="SSF48498">
    <property type="entry name" value="Tetracyclin repressor-like, C-terminal domain"/>
    <property type="match status" value="1"/>
</dbReference>
<evidence type="ECO:0000256" key="1">
    <source>
        <dbReference type="ARBA" id="ARBA00023015"/>
    </source>
</evidence>
<name>A0A255DFC1_9MYCO</name>
<keyword evidence="7" id="KW-1185">Reference proteome</keyword>
<evidence type="ECO:0000256" key="3">
    <source>
        <dbReference type="ARBA" id="ARBA00023163"/>
    </source>
</evidence>
<dbReference type="InterPro" id="IPR050109">
    <property type="entry name" value="HTH-type_TetR-like_transc_reg"/>
</dbReference>
<accession>A0A255DFC1</accession>
<dbReference type="InterPro" id="IPR011075">
    <property type="entry name" value="TetR_C"/>
</dbReference>
<keyword evidence="1" id="KW-0805">Transcription regulation</keyword>
<dbReference type="EMBL" id="NOZR01000027">
    <property type="protein sequence ID" value="OYN75632.1"/>
    <property type="molecule type" value="Genomic_DNA"/>
</dbReference>
<evidence type="ECO:0000259" key="5">
    <source>
        <dbReference type="PROSITE" id="PS50977"/>
    </source>
</evidence>
<keyword evidence="2 4" id="KW-0238">DNA-binding</keyword>
<dbReference type="PROSITE" id="PS50977">
    <property type="entry name" value="HTH_TETR_2"/>
    <property type="match status" value="1"/>
</dbReference>
<dbReference type="PANTHER" id="PTHR30055:SF148">
    <property type="entry name" value="TETR-FAMILY TRANSCRIPTIONAL REGULATOR"/>
    <property type="match status" value="1"/>
</dbReference>
<feature type="DNA-binding region" description="H-T-H motif" evidence="4">
    <location>
        <begin position="33"/>
        <end position="52"/>
    </location>
</feature>